<dbReference type="InterPro" id="IPR001315">
    <property type="entry name" value="CARD"/>
</dbReference>
<feature type="domain" description="CARD" evidence="1">
    <location>
        <begin position="33"/>
        <end position="116"/>
    </location>
</feature>
<dbReference type="Proteomes" id="UP000824782">
    <property type="component" value="Unassembled WGS sequence"/>
</dbReference>
<dbReference type="GO" id="GO:0002020">
    <property type="term" value="F:protease binding"/>
    <property type="evidence" value="ECO:0007669"/>
    <property type="project" value="InterPro"/>
</dbReference>
<sequence>MNRMRTSIKKVTFSEEPMFLGSAGRKDIGHSGVLEHYHQVIVKHLTLSSPVYRRLKENGILTTEQIGVLELEESSERKVAKLLDILKSKDPHVFTTFCAVLHETGHRHLAQALQKATSNRAPPLPEGKIAYTSSSHMLVEK</sequence>
<dbReference type="PANTHER" id="PTHR15034:SF5">
    <property type="entry name" value="DEATH DOMAIN-CONTAINING PROTEIN CRADD"/>
    <property type="match status" value="1"/>
</dbReference>
<dbReference type="GO" id="GO:0070513">
    <property type="term" value="F:death domain binding"/>
    <property type="evidence" value="ECO:0007669"/>
    <property type="project" value="InterPro"/>
</dbReference>
<proteinExistence type="predicted"/>
<dbReference type="EMBL" id="WNYA01006285">
    <property type="protein sequence ID" value="KAG8541909.1"/>
    <property type="molecule type" value="Genomic_DNA"/>
</dbReference>
<evidence type="ECO:0000259" key="1">
    <source>
        <dbReference type="PROSITE" id="PS50209"/>
    </source>
</evidence>
<dbReference type="InterPro" id="IPR011029">
    <property type="entry name" value="DEATH-like_dom_sf"/>
</dbReference>
<dbReference type="InterPro" id="IPR037939">
    <property type="entry name" value="CRADD"/>
</dbReference>
<dbReference type="SMART" id="SM00114">
    <property type="entry name" value="CARD"/>
    <property type="match status" value="1"/>
</dbReference>
<organism evidence="2 3">
    <name type="scientific">Engystomops pustulosus</name>
    <name type="common">Tungara frog</name>
    <name type="synonym">Physalaemus pustulosus</name>
    <dbReference type="NCBI Taxonomy" id="76066"/>
    <lineage>
        <taxon>Eukaryota</taxon>
        <taxon>Metazoa</taxon>
        <taxon>Chordata</taxon>
        <taxon>Craniata</taxon>
        <taxon>Vertebrata</taxon>
        <taxon>Euteleostomi</taxon>
        <taxon>Amphibia</taxon>
        <taxon>Batrachia</taxon>
        <taxon>Anura</taxon>
        <taxon>Neobatrachia</taxon>
        <taxon>Hyloidea</taxon>
        <taxon>Leptodactylidae</taxon>
        <taxon>Leiuperinae</taxon>
        <taxon>Engystomops</taxon>
    </lineage>
</organism>
<dbReference type="PROSITE" id="PS50209">
    <property type="entry name" value="CARD"/>
    <property type="match status" value="1"/>
</dbReference>
<dbReference type="PANTHER" id="PTHR15034">
    <property type="entry name" value="DEATH DOMAIN-CONTAINING PROTEIN CRADD"/>
    <property type="match status" value="1"/>
</dbReference>
<dbReference type="SUPFAM" id="SSF47986">
    <property type="entry name" value="DEATH domain"/>
    <property type="match status" value="1"/>
</dbReference>
<dbReference type="AlphaFoldDB" id="A0AAV6YX83"/>
<reference evidence="2" key="1">
    <citation type="thesis" date="2020" institute="ProQuest LLC" country="789 East Eisenhower Parkway, Ann Arbor, MI, USA">
        <title>Comparative Genomics and Chromosome Evolution.</title>
        <authorList>
            <person name="Mudd A.B."/>
        </authorList>
    </citation>
    <scope>NUCLEOTIDE SEQUENCE</scope>
    <source>
        <strain evidence="2">237g6f4</strain>
        <tissue evidence="2">Blood</tissue>
    </source>
</reference>
<evidence type="ECO:0000313" key="2">
    <source>
        <dbReference type="EMBL" id="KAG8541909.1"/>
    </source>
</evidence>
<dbReference type="CDD" id="cd01671">
    <property type="entry name" value="CARD"/>
    <property type="match status" value="1"/>
</dbReference>
<protein>
    <recommendedName>
        <fullName evidence="1">CARD domain-containing protein</fullName>
    </recommendedName>
</protein>
<dbReference type="GO" id="GO:0042981">
    <property type="term" value="P:regulation of apoptotic process"/>
    <property type="evidence" value="ECO:0007669"/>
    <property type="project" value="InterPro"/>
</dbReference>
<keyword evidence="3" id="KW-1185">Reference proteome</keyword>
<gene>
    <name evidence="2" type="ORF">GDO81_027995</name>
</gene>
<accession>A0AAV6YX83</accession>
<name>A0AAV6YX83_ENGPU</name>
<dbReference type="Pfam" id="PF00619">
    <property type="entry name" value="CARD"/>
    <property type="match status" value="1"/>
</dbReference>
<evidence type="ECO:0000313" key="3">
    <source>
        <dbReference type="Proteomes" id="UP000824782"/>
    </source>
</evidence>
<dbReference type="Gene3D" id="1.10.533.10">
    <property type="entry name" value="Death Domain, Fas"/>
    <property type="match status" value="1"/>
</dbReference>
<comment type="caution">
    <text evidence="2">The sequence shown here is derived from an EMBL/GenBank/DDBJ whole genome shotgun (WGS) entry which is preliminary data.</text>
</comment>